<dbReference type="EMBL" id="JARK01001391">
    <property type="protein sequence ID" value="EYC10436.1"/>
    <property type="molecule type" value="Genomic_DNA"/>
</dbReference>
<keyword evidence="2" id="KW-1185">Reference proteome</keyword>
<evidence type="ECO:0000313" key="2">
    <source>
        <dbReference type="Proteomes" id="UP000024635"/>
    </source>
</evidence>
<comment type="caution">
    <text evidence="1">The sequence shown here is derived from an EMBL/GenBank/DDBJ whole genome shotgun (WGS) entry which is preliminary data.</text>
</comment>
<dbReference type="STRING" id="53326.A0A016U674"/>
<dbReference type="PANTHER" id="PTHR10166">
    <property type="entry name" value="VOLTAGE-DEPENDENT CALCIUM CHANNEL SUBUNIT ALPHA-2/DELTA-RELATED"/>
    <property type="match status" value="1"/>
</dbReference>
<name>A0A016U674_9BILA</name>
<dbReference type="PANTHER" id="PTHR10166:SF37">
    <property type="entry name" value="STOLID, ISOFORM H"/>
    <property type="match status" value="1"/>
</dbReference>
<sequence length="425" mass="49006">MRYTSTTYLPLFVSKRKIRKPVQNLTTVEKHIRQSYNHFITDLNRKSVDDPYYRRSVRMKDHIIFDVSNKSKIWYKSETQLTGYGLNENLTMLAQGTKAIYLGNALLGVAGYEFAYDYVVNLMGEHGCGPSDDRRWCVLLDEHGYVFYSNQKDISYEDYLEDPYTKGKHISRWFGSINRVSQRAMALLVEKRFYNKLKYTDHQSTCKEQRVVVQSASSLRPFRWLYRWIMSSIYKLLLLAKQYPLLHFFHSFAQPVESYTASFHEGTEGFPCSKHSFFYLANSDGRSRPQTTTLVDMNRSDRPCTLNSAKCSVKMQAAFVEGTNLVMVWIIQDKTSDNCYDETQCPKAEPSEVPFGFEPVPAPTEKEKCTGVQHRKPARSQSMCYNVLHETGKFPCSLTASFTTPLLLLVVSFALRGFSVSDFAC</sequence>
<protein>
    <recommendedName>
        <fullName evidence="3">Voltage-dependent calcium channel alpha-2/delta subunit conserved region domain-containing protein</fullName>
    </recommendedName>
</protein>
<evidence type="ECO:0000313" key="1">
    <source>
        <dbReference type="EMBL" id="EYC10436.1"/>
    </source>
</evidence>
<gene>
    <name evidence="1" type="primary">Acey_s0055.g2555</name>
    <name evidence="1" type="ORF">Y032_0055g2555</name>
</gene>
<evidence type="ECO:0008006" key="3">
    <source>
        <dbReference type="Google" id="ProtNLM"/>
    </source>
</evidence>
<dbReference type="GO" id="GO:0005891">
    <property type="term" value="C:voltage-gated calcium channel complex"/>
    <property type="evidence" value="ECO:0007669"/>
    <property type="project" value="TreeGrafter"/>
</dbReference>
<reference evidence="2" key="1">
    <citation type="journal article" date="2015" name="Nat. Genet.">
        <title>The genome and transcriptome of the zoonotic hookworm Ancylostoma ceylanicum identify infection-specific gene families.</title>
        <authorList>
            <person name="Schwarz E.M."/>
            <person name="Hu Y."/>
            <person name="Antoshechkin I."/>
            <person name="Miller M.M."/>
            <person name="Sternberg P.W."/>
            <person name="Aroian R.V."/>
        </authorList>
    </citation>
    <scope>NUCLEOTIDE SEQUENCE</scope>
    <source>
        <strain evidence="2">HY135</strain>
    </source>
</reference>
<dbReference type="InterPro" id="IPR051173">
    <property type="entry name" value="Ca_channel_alpha-2/delta"/>
</dbReference>
<proteinExistence type="predicted"/>
<dbReference type="GO" id="GO:0005245">
    <property type="term" value="F:voltage-gated calcium channel activity"/>
    <property type="evidence" value="ECO:0007669"/>
    <property type="project" value="TreeGrafter"/>
</dbReference>
<accession>A0A016U674</accession>
<dbReference type="Proteomes" id="UP000024635">
    <property type="component" value="Unassembled WGS sequence"/>
</dbReference>
<dbReference type="OrthoDB" id="5781115at2759"/>
<dbReference type="AlphaFoldDB" id="A0A016U674"/>
<organism evidence="1 2">
    <name type="scientific">Ancylostoma ceylanicum</name>
    <dbReference type="NCBI Taxonomy" id="53326"/>
    <lineage>
        <taxon>Eukaryota</taxon>
        <taxon>Metazoa</taxon>
        <taxon>Ecdysozoa</taxon>
        <taxon>Nematoda</taxon>
        <taxon>Chromadorea</taxon>
        <taxon>Rhabditida</taxon>
        <taxon>Rhabditina</taxon>
        <taxon>Rhabditomorpha</taxon>
        <taxon>Strongyloidea</taxon>
        <taxon>Ancylostomatidae</taxon>
        <taxon>Ancylostomatinae</taxon>
        <taxon>Ancylostoma</taxon>
    </lineage>
</organism>